<dbReference type="GO" id="GO:0016832">
    <property type="term" value="F:aldehyde-lyase activity"/>
    <property type="evidence" value="ECO:0007669"/>
    <property type="project" value="TreeGrafter"/>
</dbReference>
<reference evidence="4 5" key="1">
    <citation type="submission" date="2020-05" db="EMBL/GenBank/DDBJ databases">
        <title>Nakamurella sp. DB0629 isolated from air conditioner.</title>
        <authorList>
            <person name="Kim D.H."/>
            <person name="Kim D.-U."/>
        </authorList>
    </citation>
    <scope>NUCLEOTIDE SEQUENCE [LARGE SCALE GENOMIC DNA]</scope>
    <source>
        <strain evidence="4 5">DB0629</strain>
    </source>
</reference>
<feature type="domain" description="Class II aldolase/adducin N-terminal" evidence="3">
    <location>
        <begin position="13"/>
        <end position="231"/>
    </location>
</feature>
<protein>
    <submittedName>
        <fullName evidence="4">Class II aldolase/adducin family protein</fullName>
    </submittedName>
</protein>
<accession>A0A849ACR8</accession>
<dbReference type="GO" id="GO:0005829">
    <property type="term" value="C:cytosol"/>
    <property type="evidence" value="ECO:0007669"/>
    <property type="project" value="TreeGrafter"/>
</dbReference>
<name>A0A849ACR8_9ACTN</name>
<evidence type="ECO:0000313" key="5">
    <source>
        <dbReference type="Proteomes" id="UP000562984"/>
    </source>
</evidence>
<dbReference type="GO" id="GO:0019323">
    <property type="term" value="P:pentose catabolic process"/>
    <property type="evidence" value="ECO:0007669"/>
    <property type="project" value="TreeGrafter"/>
</dbReference>
<dbReference type="AlphaFoldDB" id="A0A849ACR8"/>
<gene>
    <name evidence="4" type="ORF">HKD39_14950</name>
</gene>
<dbReference type="InterPro" id="IPR036409">
    <property type="entry name" value="Aldolase_II/adducin_N_sf"/>
</dbReference>
<comment type="caution">
    <text evidence="4">The sequence shown here is derived from an EMBL/GenBank/DDBJ whole genome shotgun (WGS) entry which is preliminary data.</text>
</comment>
<dbReference type="SUPFAM" id="SSF53639">
    <property type="entry name" value="AraD/HMP-PK domain-like"/>
    <property type="match status" value="1"/>
</dbReference>
<dbReference type="Pfam" id="PF00596">
    <property type="entry name" value="Aldolase_II"/>
    <property type="match status" value="1"/>
</dbReference>
<dbReference type="SMART" id="SM01007">
    <property type="entry name" value="Aldolase_II"/>
    <property type="match status" value="1"/>
</dbReference>
<dbReference type="GO" id="GO:0046872">
    <property type="term" value="F:metal ion binding"/>
    <property type="evidence" value="ECO:0007669"/>
    <property type="project" value="UniProtKB-KW"/>
</dbReference>
<dbReference type="InterPro" id="IPR050197">
    <property type="entry name" value="Aldolase_class_II_sugar_metab"/>
</dbReference>
<evidence type="ECO:0000256" key="1">
    <source>
        <dbReference type="ARBA" id="ARBA00022723"/>
    </source>
</evidence>
<dbReference type="Gene3D" id="3.40.225.10">
    <property type="entry name" value="Class II aldolase/adducin N-terminal domain"/>
    <property type="match status" value="1"/>
</dbReference>
<keyword evidence="2" id="KW-0456">Lyase</keyword>
<organism evidence="4 5">
    <name type="scientific">Nakamurella aerolata</name>
    <dbReference type="NCBI Taxonomy" id="1656892"/>
    <lineage>
        <taxon>Bacteria</taxon>
        <taxon>Bacillati</taxon>
        <taxon>Actinomycetota</taxon>
        <taxon>Actinomycetes</taxon>
        <taxon>Nakamurellales</taxon>
        <taxon>Nakamurellaceae</taxon>
        <taxon>Nakamurella</taxon>
    </lineage>
</organism>
<dbReference type="PANTHER" id="PTHR22789:SF0">
    <property type="entry name" value="3-OXO-TETRONATE 4-PHOSPHATE DECARBOXYLASE-RELATED"/>
    <property type="match status" value="1"/>
</dbReference>
<evidence type="ECO:0000313" key="4">
    <source>
        <dbReference type="EMBL" id="NNG36981.1"/>
    </source>
</evidence>
<dbReference type="EMBL" id="JABEND010000009">
    <property type="protein sequence ID" value="NNG36981.1"/>
    <property type="molecule type" value="Genomic_DNA"/>
</dbReference>
<dbReference type="InterPro" id="IPR001303">
    <property type="entry name" value="Aldolase_II/adducin_N"/>
</dbReference>
<evidence type="ECO:0000256" key="2">
    <source>
        <dbReference type="ARBA" id="ARBA00023239"/>
    </source>
</evidence>
<evidence type="ECO:0000259" key="3">
    <source>
        <dbReference type="SMART" id="SM01007"/>
    </source>
</evidence>
<dbReference type="Proteomes" id="UP000562984">
    <property type="component" value="Unassembled WGS sequence"/>
</dbReference>
<dbReference type="RefSeq" id="WP_171200684.1">
    <property type="nucleotide sequence ID" value="NZ_JABEND010000009.1"/>
</dbReference>
<dbReference type="PANTHER" id="PTHR22789">
    <property type="entry name" value="FUCULOSE PHOSPHATE ALDOLASE"/>
    <property type="match status" value="1"/>
</dbReference>
<sequence>MTATAHAPELVEAELVELTRSLGRPERDLVILAEGNTSQRLDSDRVVVKASGRSMQTATADDFVVISLAELRPLLTDADATQQQLTELLDAGTVTGADGVATKRRGSIEALVHVAVHAVAPDPALARFVGHTHPTDVVGLLASSKAQEAYQHLAYSDEAVVIGRPLYVPYAAPGIELGQLTYRLLAERVEQTGELPSLILLGNHGIVAIAPTPQAVDGISAMAVKGARVRVAAYSVGDVAPLSDAAVDKFFARTDIADRRSWLSGGNL</sequence>
<proteinExistence type="predicted"/>
<keyword evidence="1" id="KW-0479">Metal-binding</keyword>
<keyword evidence="5" id="KW-1185">Reference proteome</keyword>